<accession>T1KVF8</accession>
<evidence type="ECO:0000256" key="1">
    <source>
        <dbReference type="SAM" id="SignalP"/>
    </source>
</evidence>
<dbReference type="EnsemblMetazoa" id="tetur23g00480.1">
    <property type="protein sequence ID" value="tetur23g00480.1"/>
    <property type="gene ID" value="tetur23g00480"/>
</dbReference>
<dbReference type="EMBL" id="CAEY01000613">
    <property type="status" value="NOT_ANNOTATED_CDS"/>
    <property type="molecule type" value="Genomic_DNA"/>
</dbReference>
<dbReference type="AlphaFoldDB" id="T1KVF8"/>
<evidence type="ECO:0000313" key="2">
    <source>
        <dbReference type="EnsemblMetazoa" id="tetur23g00480.1"/>
    </source>
</evidence>
<reference evidence="2" key="2">
    <citation type="submission" date="2015-06" db="UniProtKB">
        <authorList>
            <consortium name="EnsemblMetazoa"/>
        </authorList>
    </citation>
    <scope>IDENTIFICATION</scope>
</reference>
<dbReference type="HOGENOM" id="CLU_2402516_0_0_1"/>
<dbReference type="Proteomes" id="UP000015104">
    <property type="component" value="Unassembled WGS sequence"/>
</dbReference>
<proteinExistence type="predicted"/>
<evidence type="ECO:0008006" key="4">
    <source>
        <dbReference type="Google" id="ProtNLM"/>
    </source>
</evidence>
<reference evidence="3" key="1">
    <citation type="submission" date="2011-08" db="EMBL/GenBank/DDBJ databases">
        <authorList>
            <person name="Rombauts S."/>
        </authorList>
    </citation>
    <scope>NUCLEOTIDE SEQUENCE</scope>
    <source>
        <strain evidence="3">London</strain>
    </source>
</reference>
<keyword evidence="1" id="KW-0732">Signal</keyword>
<evidence type="ECO:0000313" key="3">
    <source>
        <dbReference type="Proteomes" id="UP000015104"/>
    </source>
</evidence>
<protein>
    <recommendedName>
        <fullName evidence="4">FZ domain-containing protein</fullName>
    </recommendedName>
</protein>
<feature type="signal peptide" evidence="1">
    <location>
        <begin position="1"/>
        <end position="25"/>
    </location>
</feature>
<sequence length="107" mass="12285">MNFPSSAAILLVLIMISSVMDFIHTQDSDFDFQRFCFVQASWLNPVAMCPDHTEVTDKQLEDYCEELNKSPMSKKYDCSPFPISSRTGDFCALLEQYCKSHENLEVN</sequence>
<feature type="chain" id="PRO_5004581178" description="FZ domain-containing protein" evidence="1">
    <location>
        <begin position="26"/>
        <end position="107"/>
    </location>
</feature>
<name>T1KVF8_TETUR</name>
<keyword evidence="3" id="KW-1185">Reference proteome</keyword>
<organism evidence="2 3">
    <name type="scientific">Tetranychus urticae</name>
    <name type="common">Two-spotted spider mite</name>
    <dbReference type="NCBI Taxonomy" id="32264"/>
    <lineage>
        <taxon>Eukaryota</taxon>
        <taxon>Metazoa</taxon>
        <taxon>Ecdysozoa</taxon>
        <taxon>Arthropoda</taxon>
        <taxon>Chelicerata</taxon>
        <taxon>Arachnida</taxon>
        <taxon>Acari</taxon>
        <taxon>Acariformes</taxon>
        <taxon>Trombidiformes</taxon>
        <taxon>Prostigmata</taxon>
        <taxon>Eleutherengona</taxon>
        <taxon>Raphignathae</taxon>
        <taxon>Tetranychoidea</taxon>
        <taxon>Tetranychidae</taxon>
        <taxon>Tetranychus</taxon>
    </lineage>
</organism>